<dbReference type="Proteomes" id="UP001374584">
    <property type="component" value="Unassembled WGS sequence"/>
</dbReference>
<name>A0AAN9MS69_PHACN</name>
<dbReference type="AlphaFoldDB" id="A0AAN9MS69"/>
<evidence type="ECO:0000313" key="2">
    <source>
        <dbReference type="Proteomes" id="UP001374584"/>
    </source>
</evidence>
<organism evidence="1 2">
    <name type="scientific">Phaseolus coccineus</name>
    <name type="common">Scarlet runner bean</name>
    <name type="synonym">Phaseolus multiflorus</name>
    <dbReference type="NCBI Taxonomy" id="3886"/>
    <lineage>
        <taxon>Eukaryota</taxon>
        <taxon>Viridiplantae</taxon>
        <taxon>Streptophyta</taxon>
        <taxon>Embryophyta</taxon>
        <taxon>Tracheophyta</taxon>
        <taxon>Spermatophyta</taxon>
        <taxon>Magnoliopsida</taxon>
        <taxon>eudicotyledons</taxon>
        <taxon>Gunneridae</taxon>
        <taxon>Pentapetalae</taxon>
        <taxon>rosids</taxon>
        <taxon>fabids</taxon>
        <taxon>Fabales</taxon>
        <taxon>Fabaceae</taxon>
        <taxon>Papilionoideae</taxon>
        <taxon>50 kb inversion clade</taxon>
        <taxon>NPAAA clade</taxon>
        <taxon>indigoferoid/millettioid clade</taxon>
        <taxon>Phaseoleae</taxon>
        <taxon>Phaseolus</taxon>
    </lineage>
</organism>
<protein>
    <submittedName>
        <fullName evidence="1">Uncharacterized protein</fullName>
    </submittedName>
</protein>
<sequence>MALRTSLMPKSYLLEAVAVPRLICMLLPPPDPIPVTSLYLLLLGVNNFSKQIRSERLCLILCSAPRLKFFRIWPLKFQLSISAICLSGLGCDMVVLHSRGSQSIGPSAITNSFNNKSEGTQDFSNATIKIERCSCASTSRVRVIASSFNNKGNGIQNFSNATIIIMANCCGSLGLHGSRSIESSVLNSFNNEGNGLQDFSNSTVIVGSCSCTSTCVELKTHQTGLIKQKLDRGMFNL</sequence>
<accession>A0AAN9MS69</accession>
<gene>
    <name evidence="1" type="ORF">VNO80_16485</name>
</gene>
<keyword evidence="2" id="KW-1185">Reference proteome</keyword>
<dbReference type="EMBL" id="JAYMYR010000006">
    <property type="protein sequence ID" value="KAK7357202.1"/>
    <property type="molecule type" value="Genomic_DNA"/>
</dbReference>
<evidence type="ECO:0000313" key="1">
    <source>
        <dbReference type="EMBL" id="KAK7357202.1"/>
    </source>
</evidence>
<comment type="caution">
    <text evidence="1">The sequence shown here is derived from an EMBL/GenBank/DDBJ whole genome shotgun (WGS) entry which is preliminary data.</text>
</comment>
<reference evidence="1 2" key="1">
    <citation type="submission" date="2024-01" db="EMBL/GenBank/DDBJ databases">
        <title>The genomes of 5 underutilized Papilionoideae crops provide insights into root nodulation and disease resistanc.</title>
        <authorList>
            <person name="Jiang F."/>
        </authorList>
    </citation>
    <scope>NUCLEOTIDE SEQUENCE [LARGE SCALE GENOMIC DNA]</scope>
    <source>
        <strain evidence="1">JINMINGXINNONG_FW02</strain>
        <tissue evidence="1">Leaves</tissue>
    </source>
</reference>
<proteinExistence type="predicted"/>